<dbReference type="InterPro" id="IPR001041">
    <property type="entry name" value="2Fe-2S_ferredoxin-type"/>
</dbReference>
<proteinExistence type="predicted"/>
<sequence>MKPIEITLTVNETTHTLITLPNRTLLDILREDLGLTGAKNGCESGECGACTVLMNGAAVNACLVLAGQADGCTVETIEGLSKSGQLHPIQQAFVDAGAVQCGFCIPGMVMASKALLDHNPQPQEEDIRQALAGNICRCTGYTKIIQAVQMAAEELRHD</sequence>
<reference evidence="9 10" key="2">
    <citation type="submission" date="2015-07" db="EMBL/GenBank/DDBJ databases">
        <title>Genome sequence of Levilinea saccharolytica DSM 16555.</title>
        <authorList>
            <person name="Hemp J."/>
            <person name="Ward L.M."/>
            <person name="Pace L.A."/>
            <person name="Fischer W.W."/>
        </authorList>
    </citation>
    <scope>NUCLEOTIDE SEQUENCE [LARGE SCALE GENOMIC DNA]</scope>
    <source>
        <strain evidence="9 10">KIBI-1</strain>
    </source>
</reference>
<dbReference type="FunFam" id="3.10.20.30:FF:000020">
    <property type="entry name" value="Xanthine dehydrogenase iron-sulfur subunit"/>
    <property type="match status" value="1"/>
</dbReference>
<dbReference type="PANTHER" id="PTHR44379:SF5">
    <property type="entry name" value="OXIDOREDUCTASE WITH IRON-SULFUR SUBUNIT"/>
    <property type="match status" value="1"/>
</dbReference>
<dbReference type="FunFam" id="1.10.150.120:FF:000003">
    <property type="entry name" value="Carbon monoxide dehydrogenase, small subunit"/>
    <property type="match status" value="1"/>
</dbReference>
<evidence type="ECO:0000259" key="7">
    <source>
        <dbReference type="PROSITE" id="PS51085"/>
    </source>
</evidence>
<evidence type="ECO:0000313" key="10">
    <source>
        <dbReference type="Proteomes" id="UP000050501"/>
    </source>
</evidence>
<dbReference type="EMBL" id="LGCM01000064">
    <property type="protein sequence ID" value="KPL76207.1"/>
    <property type="molecule type" value="Genomic_DNA"/>
</dbReference>
<evidence type="ECO:0000256" key="4">
    <source>
        <dbReference type="ARBA" id="ARBA00023004"/>
    </source>
</evidence>
<dbReference type="Gene3D" id="3.10.20.30">
    <property type="match status" value="1"/>
</dbReference>
<comment type="pathway">
    <text evidence="6">Alkaloid degradation; nicotine degradation.</text>
</comment>
<organism evidence="8">
    <name type="scientific">Levilinea saccharolytica</name>
    <dbReference type="NCBI Taxonomy" id="229921"/>
    <lineage>
        <taxon>Bacteria</taxon>
        <taxon>Bacillati</taxon>
        <taxon>Chloroflexota</taxon>
        <taxon>Anaerolineae</taxon>
        <taxon>Anaerolineales</taxon>
        <taxon>Anaerolineaceae</taxon>
        <taxon>Levilinea</taxon>
    </lineage>
</organism>
<evidence type="ECO:0000256" key="2">
    <source>
        <dbReference type="ARBA" id="ARBA00022723"/>
    </source>
</evidence>
<protein>
    <submittedName>
        <fullName evidence="9">(2Fe-2S)-binding protein</fullName>
    </submittedName>
    <submittedName>
        <fullName evidence="8">Aerobic-type carbon monoxide dehydrogenase, small subunit CoxS/CutS homologs</fullName>
    </submittedName>
</protein>
<accession>A0A0M8JPK2</accession>
<evidence type="ECO:0000313" key="9">
    <source>
        <dbReference type="EMBL" id="KPL76207.1"/>
    </source>
</evidence>
<dbReference type="Gene3D" id="1.10.150.120">
    <property type="entry name" value="[2Fe-2S]-binding domain"/>
    <property type="match status" value="1"/>
</dbReference>
<evidence type="ECO:0000256" key="6">
    <source>
        <dbReference type="ARBA" id="ARBA00060707"/>
    </source>
</evidence>
<dbReference type="InterPro" id="IPR051452">
    <property type="entry name" value="Diverse_Oxidoreductases"/>
</dbReference>
<dbReference type="InterPro" id="IPR002888">
    <property type="entry name" value="2Fe-2S-bd"/>
</dbReference>
<dbReference type="RefSeq" id="WP_062419338.1">
    <property type="nucleotide sequence ID" value="NZ_BBXZ01000157.1"/>
</dbReference>
<dbReference type="CDD" id="cd00207">
    <property type="entry name" value="fer2"/>
    <property type="match status" value="1"/>
</dbReference>
<dbReference type="InterPro" id="IPR036010">
    <property type="entry name" value="2Fe-2S_ferredoxin-like_sf"/>
</dbReference>
<gene>
    <name evidence="9" type="ORF">ADN01_16775</name>
    <name evidence="8" type="ORF">LSAC_02927</name>
</gene>
<name>A0A0M8JPK2_9CHLR</name>
<keyword evidence="1" id="KW-0001">2Fe-2S</keyword>
<dbReference type="EMBL" id="DF967975">
    <property type="protein sequence ID" value="GAP19029.1"/>
    <property type="molecule type" value="Genomic_DNA"/>
</dbReference>
<keyword evidence="2" id="KW-0479">Metal-binding</keyword>
<dbReference type="GO" id="GO:0016491">
    <property type="term" value="F:oxidoreductase activity"/>
    <property type="evidence" value="ECO:0007669"/>
    <property type="project" value="UniProtKB-KW"/>
</dbReference>
<dbReference type="PATRIC" id="fig|229921.5.peg.1755"/>
<dbReference type="Pfam" id="PF01799">
    <property type="entry name" value="Fer2_2"/>
    <property type="match status" value="1"/>
</dbReference>
<dbReference type="InterPro" id="IPR006058">
    <property type="entry name" value="2Fe2S_fd_BS"/>
</dbReference>
<keyword evidence="5" id="KW-0411">Iron-sulfur</keyword>
<evidence type="ECO:0000256" key="1">
    <source>
        <dbReference type="ARBA" id="ARBA00022714"/>
    </source>
</evidence>
<dbReference type="GO" id="GO:0046872">
    <property type="term" value="F:metal ion binding"/>
    <property type="evidence" value="ECO:0007669"/>
    <property type="project" value="UniProtKB-KW"/>
</dbReference>
<keyword evidence="4" id="KW-0408">Iron</keyword>
<dbReference type="GO" id="GO:0051537">
    <property type="term" value="F:2 iron, 2 sulfur cluster binding"/>
    <property type="evidence" value="ECO:0007669"/>
    <property type="project" value="UniProtKB-KW"/>
</dbReference>
<evidence type="ECO:0000256" key="3">
    <source>
        <dbReference type="ARBA" id="ARBA00023002"/>
    </source>
</evidence>
<dbReference type="Proteomes" id="UP000050501">
    <property type="component" value="Unassembled WGS sequence"/>
</dbReference>
<dbReference type="PROSITE" id="PS51085">
    <property type="entry name" value="2FE2S_FER_2"/>
    <property type="match status" value="1"/>
</dbReference>
<dbReference type="Pfam" id="PF00111">
    <property type="entry name" value="Fer2"/>
    <property type="match status" value="1"/>
</dbReference>
<dbReference type="SUPFAM" id="SSF47741">
    <property type="entry name" value="CO dehydrogenase ISP C-domain like"/>
    <property type="match status" value="1"/>
</dbReference>
<reference evidence="8" key="1">
    <citation type="journal article" date="2015" name="Genome Announc.">
        <title>Draft Genome Sequences of Anaerolinea thermolimosa IMO-1, Bellilinea caldifistulae GOMI-1, Leptolinea tardivitalis YMTK-2, Levilinea saccharolytica KIBI-1, Longilinea arvoryzae KOME-1, Previously Described as Members of the Class Anaerolineae (Chloroflexi).</title>
        <authorList>
            <person name="Matsuura N."/>
            <person name="Tourlousse M.D."/>
            <person name="Ohashi A."/>
            <person name="Hugenholtz P."/>
            <person name="Sekiguchi Y."/>
        </authorList>
    </citation>
    <scope>NUCLEOTIDE SEQUENCE</scope>
    <source>
        <strain evidence="8">KIBI-1</strain>
    </source>
</reference>
<dbReference type="SUPFAM" id="SSF54292">
    <property type="entry name" value="2Fe-2S ferredoxin-like"/>
    <property type="match status" value="1"/>
</dbReference>
<dbReference type="PROSITE" id="PS00197">
    <property type="entry name" value="2FE2S_FER_1"/>
    <property type="match status" value="1"/>
</dbReference>
<keyword evidence="10" id="KW-1185">Reference proteome</keyword>
<dbReference type="AlphaFoldDB" id="A0A0M8JPK2"/>
<keyword evidence="3" id="KW-0560">Oxidoreductase</keyword>
<dbReference type="InterPro" id="IPR036884">
    <property type="entry name" value="2Fe-2S-bd_dom_sf"/>
</dbReference>
<dbReference type="OrthoDB" id="9796880at2"/>
<evidence type="ECO:0000313" key="8">
    <source>
        <dbReference type="EMBL" id="GAP19029.1"/>
    </source>
</evidence>
<evidence type="ECO:0000256" key="5">
    <source>
        <dbReference type="ARBA" id="ARBA00023014"/>
    </source>
</evidence>
<dbReference type="STRING" id="229921.ADN01_16775"/>
<dbReference type="InterPro" id="IPR012675">
    <property type="entry name" value="Beta-grasp_dom_sf"/>
</dbReference>
<feature type="domain" description="2Fe-2S ferredoxin-type" evidence="7">
    <location>
        <begin position="4"/>
        <end position="80"/>
    </location>
</feature>
<dbReference type="PANTHER" id="PTHR44379">
    <property type="entry name" value="OXIDOREDUCTASE WITH IRON-SULFUR SUBUNIT"/>
    <property type="match status" value="1"/>
</dbReference>